<evidence type="ECO:0000256" key="6">
    <source>
        <dbReference type="ARBA" id="ARBA00023125"/>
    </source>
</evidence>
<comment type="similarity">
    <text evidence="2">Belongs to the MGM101 family.</text>
</comment>
<evidence type="ECO:0000256" key="2">
    <source>
        <dbReference type="ARBA" id="ARBA00007053"/>
    </source>
</evidence>
<dbReference type="Pfam" id="PF06420">
    <property type="entry name" value="Mgm101p"/>
    <property type="match status" value="1"/>
</dbReference>
<dbReference type="GO" id="GO:0036297">
    <property type="term" value="P:interstrand cross-link repair"/>
    <property type="evidence" value="ECO:0007669"/>
    <property type="project" value="TreeGrafter"/>
</dbReference>
<evidence type="ECO:0000256" key="7">
    <source>
        <dbReference type="ARBA" id="ARBA00023128"/>
    </source>
</evidence>
<dbReference type="PANTHER" id="PTHR31404">
    <property type="entry name" value="MITOCHONDRIAL GENOME MAINTENANCE PROTEIN MGM101"/>
    <property type="match status" value="1"/>
</dbReference>
<gene>
    <name evidence="11" type="ORF">PENCOP_c004G02816</name>
</gene>
<keyword evidence="5" id="KW-0809">Transit peptide</keyword>
<accession>A0A1V6UVA8</accession>
<dbReference type="STRING" id="36646.A0A1V6UVA8"/>
<evidence type="ECO:0000256" key="4">
    <source>
        <dbReference type="ARBA" id="ARBA00022763"/>
    </source>
</evidence>
<dbReference type="GO" id="GO:0000725">
    <property type="term" value="P:recombinational repair"/>
    <property type="evidence" value="ECO:0007669"/>
    <property type="project" value="TreeGrafter"/>
</dbReference>
<evidence type="ECO:0000256" key="1">
    <source>
        <dbReference type="ARBA" id="ARBA00004436"/>
    </source>
</evidence>
<evidence type="ECO:0000256" key="8">
    <source>
        <dbReference type="ARBA" id="ARBA00023204"/>
    </source>
</evidence>
<evidence type="ECO:0000313" key="12">
    <source>
        <dbReference type="Proteomes" id="UP000191500"/>
    </source>
</evidence>
<reference evidence="12" key="1">
    <citation type="journal article" date="2017" name="Nat. Microbiol.">
        <title>Global analysis of biosynthetic gene clusters reveals vast potential of secondary metabolite production in Penicillium species.</title>
        <authorList>
            <person name="Nielsen J.C."/>
            <person name="Grijseels S."/>
            <person name="Prigent S."/>
            <person name="Ji B."/>
            <person name="Dainat J."/>
            <person name="Nielsen K.F."/>
            <person name="Frisvad J.C."/>
            <person name="Workman M."/>
            <person name="Nielsen J."/>
        </authorList>
    </citation>
    <scope>NUCLEOTIDE SEQUENCE [LARGE SCALE GENOMIC DNA]</scope>
    <source>
        <strain evidence="12">IBT 31321</strain>
    </source>
</reference>
<keyword evidence="6" id="KW-0238">DNA-binding</keyword>
<comment type="subcellular location">
    <subcellularLocation>
        <location evidence="1">Mitochondrion matrix</location>
        <location evidence="1">Mitochondrion nucleoid</location>
    </subcellularLocation>
</comment>
<protein>
    <recommendedName>
        <fullName evidence="3">Mitochondrial genome maintenance protein MGM101</fullName>
    </recommendedName>
</protein>
<comment type="caution">
    <text evidence="11">The sequence shown here is derived from an EMBL/GenBank/DDBJ whole genome shotgun (WGS) entry which is preliminary data.</text>
</comment>
<dbReference type="InterPro" id="IPR009446">
    <property type="entry name" value="Mgm101"/>
</dbReference>
<sequence>MTATTQRKTGASVKKRWKLSASAGSARATTSELRPKTHNVLYSSIIPCSNSLFQSIPLNIPPTNPALTRSKLSTPYHVMARIRLVARIPILLPLSTTQAMISAPLRIRSLRAIETLQHATRLPRSSGAPSLRTSQLSIPMTKRAISYTTKYQTNQSNVKPSSASPATKPSPSASTPIPTGVPASRIPTSTPNRATTENISKTGLSDKPLELDNPAEDKIDWTRSFHGLSATPFPKEAADILLAEIEPDEVEIKPDGILYLPEIKYRRILNRAFGPGGWGLVPRSESIVTPKTVTREYALVCNGRLVSVARGEQDYFSPDGIPTATEGCRSNALVRCCKDLGIASELWDPRWIRKYKAKYTREVFVEHVVNKRKTKIWTRKDDPVGYPWKETGGK</sequence>
<keyword evidence="7" id="KW-0496">Mitochondrion</keyword>
<dbReference type="GO" id="GO:0003697">
    <property type="term" value="F:single-stranded DNA binding"/>
    <property type="evidence" value="ECO:0007669"/>
    <property type="project" value="InterPro"/>
</dbReference>
<organism evidence="11 12">
    <name type="scientific">Penicillium coprophilum</name>
    <dbReference type="NCBI Taxonomy" id="36646"/>
    <lineage>
        <taxon>Eukaryota</taxon>
        <taxon>Fungi</taxon>
        <taxon>Dikarya</taxon>
        <taxon>Ascomycota</taxon>
        <taxon>Pezizomycotina</taxon>
        <taxon>Eurotiomycetes</taxon>
        <taxon>Eurotiomycetidae</taxon>
        <taxon>Eurotiales</taxon>
        <taxon>Aspergillaceae</taxon>
        <taxon>Penicillium</taxon>
    </lineage>
</organism>
<dbReference type="GO" id="GO:0000262">
    <property type="term" value="C:mitochondrial chromosome"/>
    <property type="evidence" value="ECO:0007669"/>
    <property type="project" value="InterPro"/>
</dbReference>
<evidence type="ECO:0000256" key="10">
    <source>
        <dbReference type="SAM" id="MobiDB-lite"/>
    </source>
</evidence>
<feature type="region of interest" description="Disordered" evidence="10">
    <location>
        <begin position="150"/>
        <end position="212"/>
    </location>
</feature>
<keyword evidence="9" id="KW-1135">Mitochondrion nucleoid</keyword>
<keyword evidence="8" id="KW-0234">DNA repair</keyword>
<name>A0A1V6UVA8_9EURO</name>
<keyword evidence="4" id="KW-0227">DNA damage</keyword>
<proteinExistence type="inferred from homology"/>
<evidence type="ECO:0000256" key="9">
    <source>
        <dbReference type="ARBA" id="ARBA00023271"/>
    </source>
</evidence>
<dbReference type="EMBL" id="MDDG01000004">
    <property type="protein sequence ID" value="OQE42371.1"/>
    <property type="molecule type" value="Genomic_DNA"/>
</dbReference>
<dbReference type="Proteomes" id="UP000191500">
    <property type="component" value="Unassembled WGS sequence"/>
</dbReference>
<evidence type="ECO:0000313" key="11">
    <source>
        <dbReference type="EMBL" id="OQE42371.1"/>
    </source>
</evidence>
<feature type="compositionally biased region" description="Low complexity" evidence="10">
    <location>
        <begin position="160"/>
        <end position="178"/>
    </location>
</feature>
<feature type="compositionally biased region" description="Polar residues" evidence="10">
    <location>
        <begin position="186"/>
        <end position="203"/>
    </location>
</feature>
<keyword evidence="12" id="KW-1185">Reference proteome</keyword>
<feature type="compositionally biased region" description="Polar residues" evidence="10">
    <location>
        <begin position="150"/>
        <end position="159"/>
    </location>
</feature>
<evidence type="ECO:0000256" key="3">
    <source>
        <dbReference type="ARBA" id="ARBA00013628"/>
    </source>
</evidence>
<dbReference type="PANTHER" id="PTHR31404:SF0">
    <property type="entry name" value="MITOCHONDRIAL GENOME MAINTENANCE PROTEIN MGM101"/>
    <property type="match status" value="1"/>
</dbReference>
<evidence type="ECO:0000256" key="5">
    <source>
        <dbReference type="ARBA" id="ARBA00022946"/>
    </source>
</evidence>
<dbReference type="AlphaFoldDB" id="A0A1V6UVA8"/>